<dbReference type="STRING" id="1841861.GCA_900157365_04140"/>
<gene>
    <name evidence="1" type="ORF">MNAB215_5821</name>
</gene>
<proteinExistence type="predicted"/>
<organism evidence="1 2">
    <name type="scientific">Mycobacterium numidiamassiliense</name>
    <dbReference type="NCBI Taxonomy" id="1841861"/>
    <lineage>
        <taxon>Bacteria</taxon>
        <taxon>Bacillati</taxon>
        <taxon>Actinomycetota</taxon>
        <taxon>Actinomycetes</taxon>
        <taxon>Mycobacteriales</taxon>
        <taxon>Mycobacteriaceae</taxon>
        <taxon>Mycobacterium</taxon>
    </lineage>
</organism>
<dbReference type="EMBL" id="FUEZ01000004">
    <property type="protein sequence ID" value="SPM43595.1"/>
    <property type="molecule type" value="Genomic_DNA"/>
</dbReference>
<dbReference type="AlphaFoldDB" id="A0A2U3PIU8"/>
<dbReference type="RefSeq" id="WP_077081827.1">
    <property type="nucleotide sequence ID" value="NZ_FUEZ01000004.1"/>
</dbReference>
<dbReference type="OrthoDB" id="9932729at2"/>
<evidence type="ECO:0000313" key="1">
    <source>
        <dbReference type="EMBL" id="SPM43595.1"/>
    </source>
</evidence>
<name>A0A2U3PIU8_9MYCO</name>
<reference evidence="1 2" key="1">
    <citation type="submission" date="2017-01" db="EMBL/GenBank/DDBJ databases">
        <authorList>
            <consortium name="Urmite Genomes"/>
        </authorList>
    </citation>
    <scope>NUCLEOTIDE SEQUENCE [LARGE SCALE GENOMIC DNA]</scope>
    <source>
        <strain evidence="1 2">AB215</strain>
    </source>
</reference>
<evidence type="ECO:0000313" key="2">
    <source>
        <dbReference type="Proteomes" id="UP000240424"/>
    </source>
</evidence>
<dbReference type="Proteomes" id="UP000240424">
    <property type="component" value="Unassembled WGS sequence"/>
</dbReference>
<accession>A0A2U3PIU8</accession>
<sequence length="85" mass="9452">MTHATERPKLWIGTALTPYGNEFGAVVVTAETREEAIAAATAKLSQPGNYVPYQEYAHALIANLDNIREVTDGVYIDWDANRPFR</sequence>
<protein>
    <submittedName>
        <fullName evidence="1">Mycobacterium numidiamassiliense ORFan</fullName>
    </submittedName>
</protein>
<keyword evidence="2" id="KW-1185">Reference proteome</keyword>